<name>A0A5Q3QB47_9PSEU</name>
<dbReference type="RefSeq" id="WP_154078356.1">
    <property type="nucleotide sequence ID" value="NZ_CP045929.1"/>
</dbReference>
<dbReference type="AlphaFoldDB" id="A0A5Q3QB47"/>
<sequence>MGIADEIESKPGGAALAEQVRKLESARPEAISAVAERWRTAAQKSDSCGADVDASVSGLDGAWEGASADAFVGYMGKVTQGFGTANGALDAAAAAMAKAAEIVGTGQDAISNIGERALADTKRADDAFTQQVRGHEHDTGFVQEAQRARDAQITKLLGEHAREAEVAVKEADQQLADSVGRIEQAEAELAGAFTPLPLADDQPFTPGRGEQTEWDFQQPGGPARTEPAAAPSPDGSGGPGSSGSNGSPGSGVSGGSGGSGTGGSGGSDGASATPGGGSGGGLGSSGGPPTSGPPPGNVDQWIREAIEILRANGIPVTEDNVDEIWTIIEKESGGDPHAINNWDSNAAKGTPSKGLMQCIDPTFDAHKLPGHGDIYDPVDNIIAGVRYTFDRYGGFEGHPGLESMAGGGGYQGY</sequence>
<dbReference type="KEGG" id="sace:GIY23_21740"/>
<dbReference type="InterPro" id="IPR036689">
    <property type="entry name" value="ESAT-6-like_sf"/>
</dbReference>
<feature type="domain" description="Transglycosylase SLT" evidence="2">
    <location>
        <begin position="322"/>
        <end position="398"/>
    </location>
</feature>
<dbReference type="Gene3D" id="1.10.287.1060">
    <property type="entry name" value="ESAT-6-like"/>
    <property type="match status" value="1"/>
</dbReference>
<organism evidence="3 4">
    <name type="scientific">Allosaccharopolyspora coralli</name>
    <dbReference type="NCBI Taxonomy" id="2665642"/>
    <lineage>
        <taxon>Bacteria</taxon>
        <taxon>Bacillati</taxon>
        <taxon>Actinomycetota</taxon>
        <taxon>Actinomycetes</taxon>
        <taxon>Pseudonocardiales</taxon>
        <taxon>Pseudonocardiaceae</taxon>
        <taxon>Allosaccharopolyspora</taxon>
    </lineage>
</organism>
<evidence type="ECO:0000259" key="2">
    <source>
        <dbReference type="Pfam" id="PF01464"/>
    </source>
</evidence>
<feature type="region of interest" description="Disordered" evidence="1">
    <location>
        <begin position="191"/>
        <end position="299"/>
    </location>
</feature>
<reference evidence="4" key="1">
    <citation type="submission" date="2019-11" db="EMBL/GenBank/DDBJ databases">
        <title>The complete genome sequence of Saccharopolyspora sp. E2A.</title>
        <authorList>
            <person name="Zhang G."/>
        </authorList>
    </citation>
    <scope>NUCLEOTIDE SEQUENCE [LARGE SCALE GENOMIC DNA]</scope>
    <source>
        <strain evidence="4">E2A</strain>
    </source>
</reference>
<dbReference type="InterPro" id="IPR010310">
    <property type="entry name" value="T7SS_ESAT-6-like"/>
</dbReference>
<dbReference type="InterPro" id="IPR008258">
    <property type="entry name" value="Transglycosylase_SLT_dom_1"/>
</dbReference>
<feature type="compositionally biased region" description="Gly residues" evidence="1">
    <location>
        <begin position="235"/>
        <end position="286"/>
    </location>
</feature>
<proteinExistence type="predicted"/>
<gene>
    <name evidence="3" type="ORF">GIY23_21740</name>
</gene>
<protein>
    <submittedName>
        <fullName evidence="3">Transglycosylase SLT domain-containing protein</fullName>
    </submittedName>
</protein>
<dbReference type="SUPFAM" id="SSF53955">
    <property type="entry name" value="Lysozyme-like"/>
    <property type="match status" value="1"/>
</dbReference>
<dbReference type="Pfam" id="PF01464">
    <property type="entry name" value="SLT"/>
    <property type="match status" value="1"/>
</dbReference>
<dbReference type="EMBL" id="CP045929">
    <property type="protein sequence ID" value="QGK71788.1"/>
    <property type="molecule type" value="Genomic_DNA"/>
</dbReference>
<dbReference type="Proteomes" id="UP000371041">
    <property type="component" value="Chromosome"/>
</dbReference>
<evidence type="ECO:0000313" key="4">
    <source>
        <dbReference type="Proteomes" id="UP000371041"/>
    </source>
</evidence>
<accession>A0A5Q3QB47</accession>
<evidence type="ECO:0000256" key="1">
    <source>
        <dbReference type="SAM" id="MobiDB-lite"/>
    </source>
</evidence>
<dbReference type="Gene3D" id="1.10.530.10">
    <property type="match status" value="1"/>
</dbReference>
<dbReference type="Pfam" id="PF06013">
    <property type="entry name" value="WXG100"/>
    <property type="match status" value="1"/>
</dbReference>
<keyword evidence="4" id="KW-1185">Reference proteome</keyword>
<dbReference type="SUPFAM" id="SSF140453">
    <property type="entry name" value="EsxAB dimer-like"/>
    <property type="match status" value="1"/>
</dbReference>
<dbReference type="InterPro" id="IPR023346">
    <property type="entry name" value="Lysozyme-like_dom_sf"/>
</dbReference>
<dbReference type="CDD" id="cd13402">
    <property type="entry name" value="LT_TF-like"/>
    <property type="match status" value="1"/>
</dbReference>
<evidence type="ECO:0000313" key="3">
    <source>
        <dbReference type="EMBL" id="QGK71788.1"/>
    </source>
</evidence>